<evidence type="ECO:0000313" key="9">
    <source>
        <dbReference type="EMBL" id="CAN79444.1"/>
    </source>
</evidence>
<dbReference type="InterPro" id="IPR036915">
    <property type="entry name" value="Cyclin-like_sf"/>
</dbReference>
<evidence type="ECO:0000259" key="7">
    <source>
        <dbReference type="SMART" id="SM00385"/>
    </source>
</evidence>
<evidence type="ECO:0000256" key="5">
    <source>
        <dbReference type="RuleBase" id="RU000383"/>
    </source>
</evidence>
<gene>
    <name evidence="9" type="ORF">VITISV_042479</name>
</gene>
<dbReference type="InterPro" id="IPR004367">
    <property type="entry name" value="Cyclin_C-dom"/>
</dbReference>
<dbReference type="GO" id="GO:0051301">
    <property type="term" value="P:cell division"/>
    <property type="evidence" value="ECO:0007669"/>
    <property type="project" value="UniProtKB-KW"/>
</dbReference>
<dbReference type="SMART" id="SM00385">
    <property type="entry name" value="CYCLIN"/>
    <property type="match status" value="1"/>
</dbReference>
<evidence type="ECO:0000256" key="6">
    <source>
        <dbReference type="SAM" id="MobiDB-lite"/>
    </source>
</evidence>
<dbReference type="Pfam" id="PF00134">
    <property type="entry name" value="Cyclin_N"/>
    <property type="match status" value="1"/>
</dbReference>
<keyword evidence="2" id="KW-0132">Cell division</keyword>
<dbReference type="GO" id="GO:0010444">
    <property type="term" value="P:guard mother cell differentiation"/>
    <property type="evidence" value="ECO:0007669"/>
    <property type="project" value="UniProtKB-ARBA"/>
</dbReference>
<dbReference type="FunFam" id="1.10.472.10:FF:000074">
    <property type="entry name" value="D3-type cyclin"/>
    <property type="match status" value="1"/>
</dbReference>
<accession>A5BYF2</accession>
<keyword evidence="3 5" id="KW-0195">Cyclin</keyword>
<name>A5BYF2_VITVI</name>
<evidence type="ECO:0000256" key="4">
    <source>
        <dbReference type="ARBA" id="ARBA00023306"/>
    </source>
</evidence>
<evidence type="ECO:0000256" key="3">
    <source>
        <dbReference type="ARBA" id="ARBA00023127"/>
    </source>
</evidence>
<dbReference type="FunFam" id="1.10.472.10:FF:000070">
    <property type="entry name" value="CYCLIN D32"/>
    <property type="match status" value="1"/>
</dbReference>
<dbReference type="PANTHER" id="PTHR10177">
    <property type="entry name" value="CYCLINS"/>
    <property type="match status" value="1"/>
</dbReference>
<dbReference type="GO" id="GO:0048316">
    <property type="term" value="P:seed development"/>
    <property type="evidence" value="ECO:0007669"/>
    <property type="project" value="UniProtKB-ARBA"/>
</dbReference>
<dbReference type="Pfam" id="PF02984">
    <property type="entry name" value="Cyclin_C"/>
    <property type="match status" value="1"/>
</dbReference>
<dbReference type="EMBL" id="AM475700">
    <property type="protein sequence ID" value="CAN79444.1"/>
    <property type="molecule type" value="Genomic_DNA"/>
</dbReference>
<dbReference type="PROSITE" id="PS00292">
    <property type="entry name" value="CYCLINS"/>
    <property type="match status" value="1"/>
</dbReference>
<dbReference type="Gene3D" id="1.10.472.10">
    <property type="entry name" value="Cyclin-like"/>
    <property type="match status" value="2"/>
</dbReference>
<organism evidence="9">
    <name type="scientific">Vitis vinifera</name>
    <name type="common">Grape</name>
    <dbReference type="NCBI Taxonomy" id="29760"/>
    <lineage>
        <taxon>Eukaryota</taxon>
        <taxon>Viridiplantae</taxon>
        <taxon>Streptophyta</taxon>
        <taxon>Embryophyta</taxon>
        <taxon>Tracheophyta</taxon>
        <taxon>Spermatophyta</taxon>
        <taxon>Magnoliopsida</taxon>
        <taxon>eudicotyledons</taxon>
        <taxon>Gunneridae</taxon>
        <taxon>Pentapetalae</taxon>
        <taxon>rosids</taxon>
        <taxon>Vitales</taxon>
        <taxon>Vitaceae</taxon>
        <taxon>Viteae</taxon>
        <taxon>Vitis</taxon>
    </lineage>
</organism>
<dbReference type="AlphaFoldDB" id="A5BYF2"/>
<comment type="similarity">
    <text evidence="1">Belongs to the cyclin family. Cyclin D subfamily.</text>
</comment>
<dbReference type="InterPro" id="IPR048258">
    <property type="entry name" value="Cyclins_cyclin-box"/>
</dbReference>
<proteinExistence type="inferred from homology"/>
<keyword evidence="4" id="KW-0131">Cell cycle</keyword>
<feature type="compositionally biased region" description="Acidic residues" evidence="6">
    <location>
        <begin position="39"/>
        <end position="48"/>
    </location>
</feature>
<dbReference type="InterPro" id="IPR006671">
    <property type="entry name" value="Cyclin_N"/>
</dbReference>
<dbReference type="InterPro" id="IPR039361">
    <property type="entry name" value="Cyclin"/>
</dbReference>
<feature type="compositionally biased region" description="Low complexity" evidence="6">
    <location>
        <begin position="335"/>
        <end position="345"/>
    </location>
</feature>
<reference evidence="9" key="1">
    <citation type="journal article" date="2007" name="PLoS ONE">
        <title>The first genome sequence of an elite grapevine cultivar (Pinot noir Vitis vinifera L.): coping with a highly heterozygous genome.</title>
        <authorList>
            <person name="Velasco R."/>
            <person name="Zharkikh A."/>
            <person name="Troggio M."/>
            <person name="Cartwright D.A."/>
            <person name="Cestaro A."/>
            <person name="Pruss D."/>
            <person name="Pindo M."/>
            <person name="FitzGerald L.M."/>
            <person name="Vezzulli S."/>
            <person name="Reid J."/>
            <person name="Malacarne G."/>
            <person name="Iliev D."/>
            <person name="Coppola G."/>
            <person name="Wardell B."/>
            <person name="Micheletti D."/>
            <person name="Macalma T."/>
            <person name="Facci M."/>
            <person name="Mitchell J.T."/>
            <person name="Perazzolli M."/>
            <person name="Eldredge G."/>
            <person name="Gatto P."/>
            <person name="Oyzerski R."/>
            <person name="Moretto M."/>
            <person name="Gutin N."/>
            <person name="Stefanini M."/>
            <person name="Chen Y."/>
            <person name="Segala C."/>
            <person name="Davenport C."/>
            <person name="Dematte L."/>
            <person name="Mraz A."/>
            <person name="Battilana J."/>
            <person name="Stormo K."/>
            <person name="Costa F."/>
            <person name="Tao Q."/>
            <person name="Si-Ammour A."/>
            <person name="Harkins T."/>
            <person name="Lackey A."/>
            <person name="Perbost C."/>
            <person name="Taillon B."/>
            <person name="Stella A."/>
            <person name="Solovyev V."/>
            <person name="Fawcett J.A."/>
            <person name="Sterck L."/>
            <person name="Vandepoele K."/>
            <person name="Grando S.M."/>
            <person name="Toppo S."/>
            <person name="Moser C."/>
            <person name="Lanchbury J."/>
            <person name="Bogden R."/>
            <person name="Skolnick M."/>
            <person name="Sgaramella V."/>
            <person name="Bhatnagar S.K."/>
            <person name="Fontana P."/>
            <person name="Gutin A."/>
            <person name="Van de Peer Y."/>
            <person name="Salamini F."/>
            <person name="Viola R."/>
        </authorList>
    </citation>
    <scope>NUCLEOTIDE SEQUENCE</scope>
</reference>
<evidence type="ECO:0000259" key="8">
    <source>
        <dbReference type="SMART" id="SM01332"/>
    </source>
</evidence>
<evidence type="ECO:0000256" key="1">
    <source>
        <dbReference type="ARBA" id="ARBA00009065"/>
    </source>
</evidence>
<feature type="region of interest" description="Disordered" evidence="6">
    <location>
        <begin position="34"/>
        <end position="62"/>
    </location>
</feature>
<dbReference type="SMART" id="SM01332">
    <property type="entry name" value="Cyclin_C"/>
    <property type="match status" value="1"/>
</dbReference>
<feature type="domain" description="Cyclin-like" evidence="7">
    <location>
        <begin position="103"/>
        <end position="191"/>
    </location>
</feature>
<feature type="compositionally biased region" description="Basic and acidic residues" evidence="6">
    <location>
        <begin position="346"/>
        <end position="355"/>
    </location>
</feature>
<dbReference type="ExpressionAtlas" id="A5BYF2">
    <property type="expression patterns" value="baseline and differential"/>
</dbReference>
<sequence length="419" mass="47394">MAQPQEQKTHQQPHNLPFLLDTLYCEESHWEEEVREEGFLEEEEEESYYGDGSKPNAPPLLEPDLLCEDEELVSLFSKEEKNDLHSNPESNPLAAGARSEAVEWMLRVNAHYSFSALTAVLAVNYFDRFLFSCDVQGEKPWMTQLAAVACLSLAAKVEETQVPLLLDLQVEETMYVFEAKTIQRMEIMVLSTLRWKMNPVTPLSFLDYITRRLGLKNHLCWEFLKRCERVLLSVLSDCRFGCYLPSVIATAIMLHVIDSVEPCIRAQYQSQLLGILGIDKDKVEDCSQLILDIASSARCHHHNKRKFSSTPGSPNGVMDGWFSCDSSNDSWAVASSVSSSPSSSEHLSKKSRGQEQHLQTLNQATADAPTKGMKFFVDWGASEKGKSKDEKWVDQPKERTGFYAGLAKEVLEKIKEILD</sequence>
<evidence type="ECO:0000256" key="2">
    <source>
        <dbReference type="ARBA" id="ARBA00022618"/>
    </source>
</evidence>
<dbReference type="SUPFAM" id="SSF47954">
    <property type="entry name" value="Cyclin-like"/>
    <property type="match status" value="2"/>
</dbReference>
<protein>
    <submittedName>
        <fullName evidence="9">Uncharacterized protein</fullName>
    </submittedName>
</protein>
<dbReference type="CDD" id="cd20544">
    <property type="entry name" value="CYCLIN_AtCycD-like_rpt2"/>
    <property type="match status" value="1"/>
</dbReference>
<feature type="region of interest" description="Disordered" evidence="6">
    <location>
        <begin position="335"/>
        <end position="358"/>
    </location>
</feature>
<dbReference type="CDD" id="cd20543">
    <property type="entry name" value="CYCLIN_AtCycD-like_rpt1"/>
    <property type="match status" value="1"/>
</dbReference>
<feature type="domain" description="Cyclin C-terminal" evidence="8">
    <location>
        <begin position="200"/>
        <end position="316"/>
    </location>
</feature>
<dbReference type="InterPro" id="IPR013763">
    <property type="entry name" value="Cyclin-like_dom"/>
</dbReference>